<dbReference type="EMBL" id="JACJJG010000148">
    <property type="protein sequence ID" value="MBM6674888.1"/>
    <property type="molecule type" value="Genomic_DNA"/>
</dbReference>
<organism evidence="1 2">
    <name type="scientific">Marseilla massiliensis</name>
    <dbReference type="NCBI Taxonomy" id="1841864"/>
    <lineage>
        <taxon>Bacteria</taxon>
        <taxon>Pseudomonadati</taxon>
        <taxon>Bacteroidota</taxon>
        <taxon>Bacteroidia</taxon>
        <taxon>Bacteroidales</taxon>
        <taxon>Prevotellaceae</taxon>
        <taxon>Marseilla</taxon>
    </lineage>
</organism>
<evidence type="ECO:0000313" key="2">
    <source>
        <dbReference type="Proteomes" id="UP000706891"/>
    </source>
</evidence>
<dbReference type="Proteomes" id="UP000706891">
    <property type="component" value="Unassembled WGS sequence"/>
</dbReference>
<reference evidence="1" key="2">
    <citation type="journal article" date="2021" name="Sci. Rep.">
        <title>The distribution of antibiotic resistance genes in chicken gut microbiota commensals.</title>
        <authorList>
            <person name="Juricova H."/>
            <person name="Matiasovicova J."/>
            <person name="Kubasova T."/>
            <person name="Cejkova D."/>
            <person name="Rychlik I."/>
        </authorList>
    </citation>
    <scope>NUCLEOTIDE SEQUENCE</scope>
    <source>
        <strain evidence="1">An824</strain>
    </source>
</reference>
<gene>
    <name evidence="1" type="ORF">H6A34_13550</name>
</gene>
<sequence length="136" mass="15287">MSKYESGVKQVPHPQQLVYDTLSDLNNIDRIKDRIPADKIQDLTFDHDTVSVNVPPVGNITLRIIDREEPKCIKFETANSPVPFNLWVQLLPVTDATCKMRVTVKADIPVFLKPMIGSKLQDGVDKIAEALAMLPY</sequence>
<dbReference type="SUPFAM" id="SSF55961">
    <property type="entry name" value="Bet v1-like"/>
    <property type="match status" value="1"/>
</dbReference>
<dbReference type="InterPro" id="IPR023393">
    <property type="entry name" value="START-like_dom_sf"/>
</dbReference>
<name>A0A938WUY8_9BACT</name>
<accession>A0A938WUY8</accession>
<evidence type="ECO:0000313" key="1">
    <source>
        <dbReference type="EMBL" id="MBM6674888.1"/>
    </source>
</evidence>
<dbReference type="AlphaFoldDB" id="A0A938WUY8"/>
<keyword evidence="2" id="KW-1185">Reference proteome</keyword>
<comment type="caution">
    <text evidence="1">The sequence shown here is derived from an EMBL/GenBank/DDBJ whole genome shotgun (WGS) entry which is preliminary data.</text>
</comment>
<dbReference type="Gene3D" id="3.30.530.20">
    <property type="match status" value="1"/>
</dbReference>
<dbReference type="RefSeq" id="WP_021947096.1">
    <property type="nucleotide sequence ID" value="NZ_JACJJG010000148.1"/>
</dbReference>
<protein>
    <submittedName>
        <fullName evidence="1">SRPBCC family protein</fullName>
    </submittedName>
</protein>
<proteinExistence type="predicted"/>
<reference evidence="1" key="1">
    <citation type="submission" date="2020-08" db="EMBL/GenBank/DDBJ databases">
        <authorList>
            <person name="Cejkova D."/>
            <person name="Kubasova T."/>
            <person name="Jahodarova E."/>
            <person name="Rychlik I."/>
        </authorList>
    </citation>
    <scope>NUCLEOTIDE SEQUENCE</scope>
    <source>
        <strain evidence="1">An824</strain>
    </source>
</reference>